<reference evidence="2 3" key="1">
    <citation type="submission" date="2019-06" db="EMBL/GenBank/DDBJ databases">
        <title>Whole genome shotgun sequence of Microbacterium testaceum NBRC 12675.</title>
        <authorList>
            <person name="Hosoyama A."/>
            <person name="Uohara A."/>
            <person name="Ohji S."/>
            <person name="Ichikawa N."/>
        </authorList>
    </citation>
    <scope>NUCLEOTIDE SEQUENCE [LARGE SCALE GENOMIC DNA]</scope>
    <source>
        <strain evidence="2 3">NBRC 12675</strain>
    </source>
</reference>
<proteinExistence type="predicted"/>
<dbReference type="AlphaFoldDB" id="A0A4Y3QIB3"/>
<keyword evidence="1" id="KW-1133">Transmembrane helix</keyword>
<dbReference type="EMBL" id="BJML01000002">
    <property type="protein sequence ID" value="GEB44911.1"/>
    <property type="molecule type" value="Genomic_DNA"/>
</dbReference>
<dbReference type="GeneID" id="80548361"/>
<evidence type="ECO:0000313" key="2">
    <source>
        <dbReference type="EMBL" id="GEB44911.1"/>
    </source>
</evidence>
<name>A0A4Y3QIB3_MICTE</name>
<comment type="caution">
    <text evidence="2">The sequence shown here is derived from an EMBL/GenBank/DDBJ whole genome shotgun (WGS) entry which is preliminary data.</text>
</comment>
<keyword evidence="1" id="KW-0472">Membrane</keyword>
<feature type="transmembrane region" description="Helical" evidence="1">
    <location>
        <begin position="6"/>
        <end position="32"/>
    </location>
</feature>
<evidence type="ECO:0000313" key="3">
    <source>
        <dbReference type="Proteomes" id="UP000319525"/>
    </source>
</evidence>
<gene>
    <name evidence="2" type="ORF">MTE01_08560</name>
</gene>
<keyword evidence="1" id="KW-0812">Transmembrane</keyword>
<dbReference type="Proteomes" id="UP000319525">
    <property type="component" value="Unassembled WGS sequence"/>
</dbReference>
<evidence type="ECO:0000256" key="1">
    <source>
        <dbReference type="SAM" id="Phobius"/>
    </source>
</evidence>
<sequence length="41" mass="4342">MDSGFFSHVVLWVIGGIAAFGLLGTVGALFSLGRTTSYKKH</sequence>
<organism evidence="2 3">
    <name type="scientific">Microbacterium testaceum</name>
    <name type="common">Aureobacterium testaceum</name>
    <name type="synonym">Brevibacterium testaceum</name>
    <dbReference type="NCBI Taxonomy" id="2033"/>
    <lineage>
        <taxon>Bacteria</taxon>
        <taxon>Bacillati</taxon>
        <taxon>Actinomycetota</taxon>
        <taxon>Actinomycetes</taxon>
        <taxon>Micrococcales</taxon>
        <taxon>Microbacteriaceae</taxon>
        <taxon>Microbacterium</taxon>
    </lineage>
</organism>
<protein>
    <submittedName>
        <fullName evidence="2">Uncharacterized protein</fullName>
    </submittedName>
</protein>
<dbReference type="RefSeq" id="WP_258027850.1">
    <property type="nucleotide sequence ID" value="NZ_BJML01000002.1"/>
</dbReference>
<accession>A0A4Y3QIB3</accession>